<dbReference type="FunFam" id="3.20.20.100:FF:000004">
    <property type="entry name" value="Oxidoreductase, aldo/keto reductase"/>
    <property type="match status" value="1"/>
</dbReference>
<dbReference type="PATRIC" id="fig|1612624.7.peg.4902"/>
<keyword evidence="5" id="KW-1185">Reference proteome</keyword>
<dbReference type="Pfam" id="PF00248">
    <property type="entry name" value="Aldo_ket_red"/>
    <property type="match status" value="1"/>
</dbReference>
<dbReference type="SUPFAM" id="SSF51430">
    <property type="entry name" value="NAD(P)-linked oxidoreductase"/>
    <property type="match status" value="1"/>
</dbReference>
<dbReference type="PANTHER" id="PTHR43364">
    <property type="entry name" value="NADH-SPECIFIC METHYLGLYOXAL REDUCTASE-RELATED"/>
    <property type="match status" value="1"/>
</dbReference>
<dbReference type="InterPro" id="IPR050523">
    <property type="entry name" value="AKR_Detox_Biosynth"/>
</dbReference>
<organism evidence="4 5">
    <name type="scientific">Pararhizobium polonicum</name>
    <dbReference type="NCBI Taxonomy" id="1612624"/>
    <lineage>
        <taxon>Bacteria</taxon>
        <taxon>Pseudomonadati</taxon>
        <taxon>Pseudomonadota</taxon>
        <taxon>Alphaproteobacteria</taxon>
        <taxon>Hyphomicrobiales</taxon>
        <taxon>Rhizobiaceae</taxon>
        <taxon>Rhizobium/Agrobacterium group</taxon>
        <taxon>Pararhizobium</taxon>
    </lineage>
</organism>
<dbReference type="InterPro" id="IPR020471">
    <property type="entry name" value="AKR"/>
</dbReference>
<name>A0A1C7P484_9HYPH</name>
<gene>
    <name evidence="4" type="ORF">ADU59_14925</name>
</gene>
<feature type="domain" description="NADP-dependent oxidoreductase" evidence="3">
    <location>
        <begin position="15"/>
        <end position="307"/>
    </location>
</feature>
<dbReference type="GO" id="GO:0016491">
    <property type="term" value="F:oxidoreductase activity"/>
    <property type="evidence" value="ECO:0007669"/>
    <property type="project" value="UniProtKB-KW"/>
</dbReference>
<dbReference type="AlphaFoldDB" id="A0A1C7P484"/>
<dbReference type="OrthoDB" id="9803483at2"/>
<dbReference type="PANTHER" id="PTHR43364:SF4">
    <property type="entry name" value="NAD(P)-LINKED OXIDOREDUCTASE SUPERFAMILY PROTEIN"/>
    <property type="match status" value="1"/>
</dbReference>
<comment type="caution">
    <text evidence="4">The sequence shown here is derived from an EMBL/GenBank/DDBJ whole genome shotgun (WGS) entry which is preliminary data.</text>
</comment>
<evidence type="ECO:0000313" key="5">
    <source>
        <dbReference type="Proteomes" id="UP000093111"/>
    </source>
</evidence>
<dbReference type="RefSeq" id="WP_068954943.1">
    <property type="nucleotide sequence ID" value="NZ_LGLV01000009.1"/>
</dbReference>
<sequence>MKYNYLGKSGVRISELCLGGMMFGGATDEATSGRIIDSARDAGINFIDTADMYNGGESERVIGRAVTRDRDHWVLATKVGNPMGTGPNEKGMSRKWILQAVDASLKRLGTDHIDLLYIHKADFAAPLSEMVLAFADLIHAGKITYFGVSNFKAWRMAETVALSAQAGIQGPVATQPLYNLVNREAEVEHLPAANHFGLGAVTYSPLARGILTGKYKPNAAPDAETRAGRGDVRMMEAEWRPESLLVAEKLAKYAADKGAKSAHIAQQWVMRNSLVSSTIVGPRTFEQWQDYLDALEYPYDKKDEDFIDLLVSPGKTSTLAPSDPHHPVEGRRLS</sequence>
<reference evidence="4 5" key="1">
    <citation type="journal article" date="2016" name="Syst. Appl. Microbiol.">
        <title>Pararhizobium polonicum sp. nov. isolated from tumors on stone fruit rootstocks.</title>
        <authorList>
            <person name="Pulawska J."/>
            <person name="Kuzmanovic N."/>
            <person name="Willems A."/>
            <person name="Pothier J.F."/>
        </authorList>
    </citation>
    <scope>NUCLEOTIDE SEQUENCE [LARGE SCALE GENOMIC DNA]</scope>
    <source>
        <strain evidence="4 5">F5.1</strain>
    </source>
</reference>
<protein>
    <submittedName>
        <fullName evidence="4">NADP-dependent oxidoreductase</fullName>
    </submittedName>
</protein>
<proteinExistence type="predicted"/>
<dbReference type="STRING" id="1612624.ADU59_14925"/>
<keyword evidence="1" id="KW-0560">Oxidoreductase</keyword>
<dbReference type="GO" id="GO:0005829">
    <property type="term" value="C:cytosol"/>
    <property type="evidence" value="ECO:0007669"/>
    <property type="project" value="UniProtKB-ARBA"/>
</dbReference>
<dbReference type="InterPro" id="IPR036812">
    <property type="entry name" value="NAD(P)_OxRdtase_dom_sf"/>
</dbReference>
<dbReference type="PRINTS" id="PR00069">
    <property type="entry name" value="ALDKETRDTASE"/>
</dbReference>
<feature type="region of interest" description="Disordered" evidence="2">
    <location>
        <begin position="313"/>
        <end position="334"/>
    </location>
</feature>
<evidence type="ECO:0000256" key="1">
    <source>
        <dbReference type="ARBA" id="ARBA00023002"/>
    </source>
</evidence>
<dbReference type="InterPro" id="IPR023210">
    <property type="entry name" value="NADP_OxRdtase_dom"/>
</dbReference>
<dbReference type="EMBL" id="LGLV01000009">
    <property type="protein sequence ID" value="OBZ94494.1"/>
    <property type="molecule type" value="Genomic_DNA"/>
</dbReference>
<dbReference type="Proteomes" id="UP000093111">
    <property type="component" value="Unassembled WGS sequence"/>
</dbReference>
<evidence type="ECO:0000313" key="4">
    <source>
        <dbReference type="EMBL" id="OBZ94494.1"/>
    </source>
</evidence>
<evidence type="ECO:0000259" key="3">
    <source>
        <dbReference type="Pfam" id="PF00248"/>
    </source>
</evidence>
<dbReference type="Gene3D" id="3.20.20.100">
    <property type="entry name" value="NADP-dependent oxidoreductase domain"/>
    <property type="match status" value="1"/>
</dbReference>
<evidence type="ECO:0000256" key="2">
    <source>
        <dbReference type="SAM" id="MobiDB-lite"/>
    </source>
</evidence>
<feature type="compositionally biased region" description="Basic and acidic residues" evidence="2">
    <location>
        <begin position="323"/>
        <end position="334"/>
    </location>
</feature>
<accession>A0A1C7P484</accession>